<dbReference type="Proteomes" id="UP000192911">
    <property type="component" value="Unassembled WGS sequence"/>
</dbReference>
<dbReference type="RefSeq" id="WP_085228207.1">
    <property type="nucleotide sequence ID" value="NZ_BSQD01000011.1"/>
</dbReference>
<feature type="signal peptide" evidence="1">
    <location>
        <begin position="1"/>
        <end position="18"/>
    </location>
</feature>
<feature type="chain" id="PRO_5012078259" description="DUF4189 domain-containing protein" evidence="1">
    <location>
        <begin position="19"/>
        <end position="160"/>
    </location>
</feature>
<name>A0A1X7F3L9_TRICW</name>
<proteinExistence type="predicted"/>
<reference evidence="4" key="1">
    <citation type="submission" date="2017-04" db="EMBL/GenBank/DDBJ databases">
        <authorList>
            <person name="Varghese N."/>
            <person name="Submissions S."/>
        </authorList>
    </citation>
    <scope>NUCLEOTIDE SEQUENCE [LARGE SCALE GENOMIC DNA]</scope>
    <source>
        <strain evidence="4">Ballard 720</strain>
    </source>
</reference>
<keyword evidence="1" id="KW-0732">Signal</keyword>
<dbReference type="AlphaFoldDB" id="A0A1X7F3L9"/>
<keyword evidence="4" id="KW-1185">Reference proteome</keyword>
<accession>A0A1X7F3L9</accession>
<evidence type="ECO:0000313" key="4">
    <source>
        <dbReference type="Proteomes" id="UP000192911"/>
    </source>
</evidence>
<evidence type="ECO:0000313" key="3">
    <source>
        <dbReference type="EMBL" id="SMF44718.1"/>
    </source>
</evidence>
<gene>
    <name evidence="3" type="ORF">SAMN06295900_10775</name>
</gene>
<dbReference type="STRING" id="28094.SAMN06295900_10775"/>
<protein>
    <recommendedName>
        <fullName evidence="2">DUF4189 domain-containing protein</fullName>
    </recommendedName>
</protein>
<sequence length="160" mass="16903">MKWLAFLGTMIFAQAAFAQCAPGIPSAGNSGCIPPDRSNSPYYQGGQQTAPPPAVWADRWGAVVVDGKTGQAGLVTGRASRQDAIDAATHDCEKFGSAHCKLQLAYHNQCVAIGWGQDRFNTSSAPSLQEAESDAMNGCNRIATGCKIAYSACSFAERVR</sequence>
<dbReference type="GeneID" id="95549596"/>
<dbReference type="InterPro" id="IPR025240">
    <property type="entry name" value="DUF4189"/>
</dbReference>
<evidence type="ECO:0000259" key="2">
    <source>
        <dbReference type="Pfam" id="PF13827"/>
    </source>
</evidence>
<dbReference type="OrthoDB" id="8666596at2"/>
<feature type="domain" description="DUF4189" evidence="2">
    <location>
        <begin position="60"/>
        <end position="153"/>
    </location>
</feature>
<evidence type="ECO:0000256" key="1">
    <source>
        <dbReference type="SAM" id="SignalP"/>
    </source>
</evidence>
<dbReference type="Pfam" id="PF13827">
    <property type="entry name" value="DUF4189"/>
    <property type="match status" value="1"/>
</dbReference>
<dbReference type="EMBL" id="FXAH01000007">
    <property type="protein sequence ID" value="SMF44718.1"/>
    <property type="molecule type" value="Genomic_DNA"/>
</dbReference>
<organism evidence="3 4">
    <name type="scientific">Trinickia caryophylli</name>
    <name type="common">Paraburkholderia caryophylli</name>
    <dbReference type="NCBI Taxonomy" id="28094"/>
    <lineage>
        <taxon>Bacteria</taxon>
        <taxon>Pseudomonadati</taxon>
        <taxon>Pseudomonadota</taxon>
        <taxon>Betaproteobacteria</taxon>
        <taxon>Burkholderiales</taxon>
        <taxon>Burkholderiaceae</taxon>
        <taxon>Trinickia</taxon>
    </lineage>
</organism>